<dbReference type="EMBL" id="DS268657">
    <property type="protein sequence ID" value="EFO97181.1"/>
    <property type="molecule type" value="Genomic_DNA"/>
</dbReference>
<proteinExistence type="predicted"/>
<evidence type="ECO:0000313" key="3">
    <source>
        <dbReference type="Proteomes" id="UP000008281"/>
    </source>
</evidence>
<dbReference type="AlphaFoldDB" id="E3NGP6"/>
<evidence type="ECO:0000313" key="2">
    <source>
        <dbReference type="EMBL" id="EFO97181.1"/>
    </source>
</evidence>
<dbReference type="InParanoid" id="E3NGP6"/>
<sequence>MSNPLNLFEISKEKNAKEDSIILEGVKGEPISERVYNDGLDAKAVKERKVNETVHKFPTLALAAGAPQSAAEIGVNLAGMSGPGAPIQTHASRELIKELSIEGKGTKELHEKRAKQRLLEDGDPGSAPGPSTSHTGSPASGEPSTSASASSDTPRRY</sequence>
<feature type="compositionally biased region" description="Low complexity" evidence="1">
    <location>
        <begin position="135"/>
        <end position="157"/>
    </location>
</feature>
<accession>E3NGP6</accession>
<dbReference type="Proteomes" id="UP000008281">
    <property type="component" value="Unassembled WGS sequence"/>
</dbReference>
<feature type="region of interest" description="Disordered" evidence="1">
    <location>
        <begin position="102"/>
        <end position="157"/>
    </location>
</feature>
<protein>
    <submittedName>
        <fullName evidence="2">Uncharacterized protein</fullName>
    </submittedName>
</protein>
<evidence type="ECO:0000256" key="1">
    <source>
        <dbReference type="SAM" id="MobiDB-lite"/>
    </source>
</evidence>
<keyword evidence="3" id="KW-1185">Reference proteome</keyword>
<feature type="compositionally biased region" description="Basic and acidic residues" evidence="1">
    <location>
        <begin position="102"/>
        <end position="111"/>
    </location>
</feature>
<dbReference type="HOGENOM" id="CLU_1679570_0_0_1"/>
<name>E3NGP6_CAERE</name>
<reference evidence="2" key="1">
    <citation type="submission" date="2007-07" db="EMBL/GenBank/DDBJ databases">
        <title>PCAP assembly of the Caenorhabditis remanei genome.</title>
        <authorList>
            <consortium name="The Caenorhabditis remanei Sequencing Consortium"/>
            <person name="Wilson R.K."/>
        </authorList>
    </citation>
    <scope>NUCLEOTIDE SEQUENCE [LARGE SCALE GENOMIC DNA]</scope>
    <source>
        <strain evidence="2">PB4641</strain>
    </source>
</reference>
<gene>
    <name evidence="2" type="ORF">CRE_03471</name>
</gene>
<organism evidence="3">
    <name type="scientific">Caenorhabditis remanei</name>
    <name type="common">Caenorhabditis vulgaris</name>
    <dbReference type="NCBI Taxonomy" id="31234"/>
    <lineage>
        <taxon>Eukaryota</taxon>
        <taxon>Metazoa</taxon>
        <taxon>Ecdysozoa</taxon>
        <taxon>Nematoda</taxon>
        <taxon>Chromadorea</taxon>
        <taxon>Rhabditida</taxon>
        <taxon>Rhabditina</taxon>
        <taxon>Rhabditomorpha</taxon>
        <taxon>Rhabditoidea</taxon>
        <taxon>Rhabditidae</taxon>
        <taxon>Peloderinae</taxon>
        <taxon>Caenorhabditis</taxon>
    </lineage>
</organism>